<feature type="transmembrane region" description="Helical" evidence="1">
    <location>
        <begin position="187"/>
        <end position="205"/>
    </location>
</feature>
<feature type="transmembrane region" description="Helical" evidence="1">
    <location>
        <begin position="246"/>
        <end position="267"/>
    </location>
</feature>
<keyword evidence="1" id="KW-0472">Membrane</keyword>
<feature type="domain" description="Signal transduction histidine kinase internal region" evidence="2">
    <location>
        <begin position="322"/>
        <end position="399"/>
    </location>
</feature>
<dbReference type="Pfam" id="PF06580">
    <property type="entry name" value="His_kinase"/>
    <property type="match status" value="1"/>
</dbReference>
<keyword evidence="1" id="KW-1133">Transmembrane helix</keyword>
<dbReference type="InterPro" id="IPR050640">
    <property type="entry name" value="Bact_2-comp_sensor_kinase"/>
</dbReference>
<accession>A0A841J8Z4</accession>
<dbReference type="PANTHER" id="PTHR34220">
    <property type="entry name" value="SENSOR HISTIDINE KINASE YPDA"/>
    <property type="match status" value="1"/>
</dbReference>
<evidence type="ECO:0000259" key="2">
    <source>
        <dbReference type="Pfam" id="PF06580"/>
    </source>
</evidence>
<dbReference type="RefSeq" id="WP_183586401.1">
    <property type="nucleotide sequence ID" value="NZ_JACHCA010000003.1"/>
</dbReference>
<evidence type="ECO:0000313" key="4">
    <source>
        <dbReference type="Proteomes" id="UP000548326"/>
    </source>
</evidence>
<gene>
    <name evidence="3" type="ORF">HDF22_001290</name>
</gene>
<sequence>MKVKWREYELLLAGLIGILTIISYGLYFKNLSSSDIDSIYADPYRIHEKIFNYWTNIFLPQIGSIVLILGGYYWINFKTLPVLLNTSKVTRIKAYILIAGQIFLVSYVLSIGINLLSFYVNSRYWNYGLFNVFDYFSFNKEVINETSSSLLKAFIYIAIYTAYGVLRDTVISKINTSITPRTYLISIMNRVCLIVLLCISVPVFLRSIQIDRFNDYYTIYLTFIIPNIFLYVVTTYWLFPLRASIISSLLIIGVLILFTFIFTALSFGALTNVGFHRDWWLLSWIIQLFVAAPISWLLYQLFNDKILKLKAAEDALLKTKTDLQFLRSQINPHFLFNTLNTLYGLALREEASYTAASIQKLGDMMRFMLQDNTLDFIPIKHEFDYLNNYISLQSLRLNQSDKLIIETEINDHGFNHQVVPMLFIPFIENAFKYGISLKEKSWIKMQLKCSEQNIEFNIRNTIHLNKVKDLTITQTGIGIENVRERLLLYYRDRFELNYGITGEEYIVRLIIQPDKHNSSKKM</sequence>
<feature type="transmembrane region" description="Helical" evidence="1">
    <location>
        <begin position="217"/>
        <end position="239"/>
    </location>
</feature>
<dbReference type="InterPro" id="IPR010559">
    <property type="entry name" value="Sig_transdc_His_kin_internal"/>
</dbReference>
<dbReference type="GO" id="GO:0000155">
    <property type="term" value="F:phosphorelay sensor kinase activity"/>
    <property type="evidence" value="ECO:0007669"/>
    <property type="project" value="InterPro"/>
</dbReference>
<protein>
    <submittedName>
        <fullName evidence="3">Sensor histidine kinase YesM</fullName>
    </submittedName>
</protein>
<evidence type="ECO:0000313" key="3">
    <source>
        <dbReference type="EMBL" id="MBB6127184.1"/>
    </source>
</evidence>
<keyword evidence="1" id="KW-0812">Transmembrane</keyword>
<feature type="transmembrane region" description="Helical" evidence="1">
    <location>
        <begin position="53"/>
        <end position="75"/>
    </location>
</feature>
<feature type="transmembrane region" description="Helical" evidence="1">
    <location>
        <begin position="279"/>
        <end position="299"/>
    </location>
</feature>
<feature type="transmembrane region" description="Helical" evidence="1">
    <location>
        <begin position="95"/>
        <end position="120"/>
    </location>
</feature>
<keyword evidence="3" id="KW-0808">Transferase</keyword>
<dbReference type="EMBL" id="JACHCA010000003">
    <property type="protein sequence ID" value="MBB6127184.1"/>
    <property type="molecule type" value="Genomic_DNA"/>
</dbReference>
<proteinExistence type="predicted"/>
<dbReference type="PANTHER" id="PTHR34220:SF7">
    <property type="entry name" value="SENSOR HISTIDINE KINASE YPDA"/>
    <property type="match status" value="1"/>
</dbReference>
<evidence type="ECO:0000256" key="1">
    <source>
        <dbReference type="SAM" id="Phobius"/>
    </source>
</evidence>
<name>A0A841J8Z4_9SPHI</name>
<dbReference type="AlphaFoldDB" id="A0A841J8Z4"/>
<dbReference type="Proteomes" id="UP000548326">
    <property type="component" value="Unassembled WGS sequence"/>
</dbReference>
<keyword evidence="3" id="KW-0418">Kinase</keyword>
<dbReference type="GO" id="GO:0016020">
    <property type="term" value="C:membrane"/>
    <property type="evidence" value="ECO:0007669"/>
    <property type="project" value="InterPro"/>
</dbReference>
<feature type="transmembrane region" description="Helical" evidence="1">
    <location>
        <begin position="7"/>
        <end position="27"/>
    </location>
</feature>
<comment type="caution">
    <text evidence="3">The sequence shown here is derived from an EMBL/GenBank/DDBJ whole genome shotgun (WGS) entry which is preliminary data.</text>
</comment>
<reference evidence="3 4" key="1">
    <citation type="submission" date="2020-08" db="EMBL/GenBank/DDBJ databases">
        <title>Genomic Encyclopedia of Type Strains, Phase IV (KMG-V): Genome sequencing to study the core and pangenomes of soil and plant-associated prokaryotes.</title>
        <authorList>
            <person name="Whitman W."/>
        </authorList>
    </citation>
    <scope>NUCLEOTIDE SEQUENCE [LARGE SCALE GENOMIC DNA]</scope>
    <source>
        <strain evidence="3 4">MP601</strain>
    </source>
</reference>
<organism evidence="3 4">
    <name type="scientific">Mucilaginibacter lappiensis</name>
    <dbReference type="NCBI Taxonomy" id="354630"/>
    <lineage>
        <taxon>Bacteria</taxon>
        <taxon>Pseudomonadati</taxon>
        <taxon>Bacteroidota</taxon>
        <taxon>Sphingobacteriia</taxon>
        <taxon>Sphingobacteriales</taxon>
        <taxon>Sphingobacteriaceae</taxon>
        <taxon>Mucilaginibacter</taxon>
    </lineage>
</organism>